<evidence type="ECO:0000259" key="3">
    <source>
        <dbReference type="PROSITE" id="PS50104"/>
    </source>
</evidence>
<feature type="domain" description="TIR" evidence="3">
    <location>
        <begin position="510"/>
        <end position="629"/>
    </location>
</feature>
<evidence type="ECO:0000259" key="2">
    <source>
        <dbReference type="PROSITE" id="PS50026"/>
    </source>
</evidence>
<organism evidence="4 5">
    <name type="scientific">Rotaria magnacalcarata</name>
    <dbReference type="NCBI Taxonomy" id="392030"/>
    <lineage>
        <taxon>Eukaryota</taxon>
        <taxon>Metazoa</taxon>
        <taxon>Spiralia</taxon>
        <taxon>Gnathifera</taxon>
        <taxon>Rotifera</taxon>
        <taxon>Eurotatoria</taxon>
        <taxon>Bdelloidea</taxon>
        <taxon>Philodinida</taxon>
        <taxon>Philodinidae</taxon>
        <taxon>Rotaria</taxon>
    </lineage>
</organism>
<sequence>MSAIDYTEIRQKFASLVNQTCTNKVNRRLSALLDDIYNELENNMLLRTNFDILNELSSTLMAAHREQWLHQPQLLGHPIFIILRDCLIDILFDEKQIELVTRLSTLLHHVCHATAVKDEMVRLMICKPLIDKLNFFIIEFEQYRGPTKQLESMNRLLRIFTLIQTMRIDLYEDSLLEFLFLNVSKCISSTFFMAQLSSVPQSMSDLESIQTFLFDSCIEFMYWQPYEESLLRRQTLGQICEILLPVIVRIMSLLSFSEPIMRIANLLSIHIMVPESYTDDKVLHQDYFALLKHCISMIDVETVRSKERLLLECICHLTNHSDLLAFMIEFDSLKPTLLKISDMDDCEISLNSYRILALIMCEDDIKALKNANKIVGIYYLYFISMMEDPVQRTAFQSLLQSLKNFIQHDQVKVEVLQQNIIPLLIRCVTERQSFQSTKTQQYAIEILIALSFNDEASNILEKDSELIKCLESLKTSHEETIQRATNHLIWRLEQKRNISNGSAPHVTAKSKYDIMISYSHNDKKLCFQVCDFLEKDGFRVWLDRDRMHGDVIVAMADAIENSEFIIICMSETYKASPYCQAEANYAFQRQCKLLPLVMKPKYKPDGWLGFIMSGKIYVDFTKHELNEAYSLLKHEIEDKRQITMNHTKKMEVTHEPILPVPSPIKVYQRQTRIDLPQFVNNWSEEHVRCFLRKNNLTSLLTVFDNFNGHLLYQAYLMCEKNRELMFQAMREEVSASGNSSILTLGWLGVPCSVKHACDCALNSLYVDKSVCVCPVDQYGPRCYLHEYACRKKPCSNGGQCIAGDERRMYSSLNNITCICRDGYFGDRCEFQESSNQIEISFDRKLIIPSLLIIHFITVEDETEVTRISVIKKVPVHLDFLLFHTKITFNVALVEMLNNYYSILVRKETIISAIITTKVVPHHRCLSTNELFNTTITNLHLIKCIK</sequence>
<dbReference type="InterPro" id="IPR035897">
    <property type="entry name" value="Toll_tir_struct_dom_sf"/>
</dbReference>
<dbReference type="Gene3D" id="1.25.10.10">
    <property type="entry name" value="Leucine-rich Repeat Variant"/>
    <property type="match status" value="1"/>
</dbReference>
<dbReference type="InterPro" id="IPR016024">
    <property type="entry name" value="ARM-type_fold"/>
</dbReference>
<dbReference type="SMART" id="SM00181">
    <property type="entry name" value="EGF"/>
    <property type="match status" value="2"/>
</dbReference>
<evidence type="ECO:0000313" key="4">
    <source>
        <dbReference type="EMBL" id="CAF1137264.1"/>
    </source>
</evidence>
<dbReference type="Gene3D" id="2.10.25.10">
    <property type="entry name" value="Laminin"/>
    <property type="match status" value="1"/>
</dbReference>
<dbReference type="PROSITE" id="PS50026">
    <property type="entry name" value="EGF_3"/>
    <property type="match status" value="1"/>
</dbReference>
<feature type="domain" description="EGF-like" evidence="2">
    <location>
        <begin position="785"/>
        <end position="829"/>
    </location>
</feature>
<dbReference type="SUPFAM" id="SSF52200">
    <property type="entry name" value="Toll/Interleukin receptor TIR domain"/>
    <property type="match status" value="1"/>
</dbReference>
<protein>
    <recommendedName>
        <fullName evidence="6">TIR domain-containing protein</fullName>
    </recommendedName>
</protein>
<dbReference type="CDD" id="cd00054">
    <property type="entry name" value="EGF_CA"/>
    <property type="match status" value="1"/>
</dbReference>
<keyword evidence="1" id="KW-1015">Disulfide bond</keyword>
<reference evidence="4" key="1">
    <citation type="submission" date="2021-02" db="EMBL/GenBank/DDBJ databases">
        <authorList>
            <person name="Nowell W R."/>
        </authorList>
    </citation>
    <scope>NUCLEOTIDE SEQUENCE</scope>
</reference>
<comment type="caution">
    <text evidence="4">The sequence shown here is derived from an EMBL/GenBank/DDBJ whole genome shotgun (WGS) entry which is preliminary data.</text>
</comment>
<dbReference type="SUPFAM" id="SSF57196">
    <property type="entry name" value="EGF/Laminin"/>
    <property type="match status" value="1"/>
</dbReference>
<dbReference type="Pfam" id="PF13676">
    <property type="entry name" value="TIR_2"/>
    <property type="match status" value="1"/>
</dbReference>
<dbReference type="InterPro" id="IPR000157">
    <property type="entry name" value="TIR_dom"/>
</dbReference>
<dbReference type="PROSITE" id="PS00022">
    <property type="entry name" value="EGF_1"/>
    <property type="match status" value="1"/>
</dbReference>
<dbReference type="InterPro" id="IPR011989">
    <property type="entry name" value="ARM-like"/>
</dbReference>
<dbReference type="EMBL" id="CAJNOV010003284">
    <property type="protein sequence ID" value="CAF1137264.1"/>
    <property type="molecule type" value="Genomic_DNA"/>
</dbReference>
<gene>
    <name evidence="4" type="ORF">CJN711_LOCUS8864</name>
</gene>
<feature type="disulfide bond" evidence="1">
    <location>
        <begin position="819"/>
        <end position="828"/>
    </location>
</feature>
<accession>A0A814RRE6</accession>
<name>A0A814RRE6_9BILA</name>
<keyword evidence="1" id="KW-0245">EGF-like domain</keyword>
<proteinExistence type="predicted"/>
<dbReference type="PANTHER" id="PTHR46270">
    <property type="entry name" value="ARMADILLO-TYPE FOLD-RELATED"/>
    <property type="match status" value="1"/>
</dbReference>
<evidence type="ECO:0000256" key="1">
    <source>
        <dbReference type="PROSITE-ProRule" id="PRU00076"/>
    </source>
</evidence>
<comment type="caution">
    <text evidence="1">Lacks conserved residue(s) required for the propagation of feature annotation.</text>
</comment>
<dbReference type="PANTHER" id="PTHR46270:SF2">
    <property type="entry name" value="TIR DOMAIN-CONTAINING PROTEIN"/>
    <property type="match status" value="1"/>
</dbReference>
<dbReference type="PROSITE" id="PS50104">
    <property type="entry name" value="TIR"/>
    <property type="match status" value="1"/>
</dbReference>
<dbReference type="GO" id="GO:0007165">
    <property type="term" value="P:signal transduction"/>
    <property type="evidence" value="ECO:0007669"/>
    <property type="project" value="InterPro"/>
</dbReference>
<evidence type="ECO:0008006" key="6">
    <source>
        <dbReference type="Google" id="ProtNLM"/>
    </source>
</evidence>
<dbReference type="PROSITE" id="PS01186">
    <property type="entry name" value="EGF_2"/>
    <property type="match status" value="1"/>
</dbReference>
<dbReference type="SUPFAM" id="SSF48371">
    <property type="entry name" value="ARM repeat"/>
    <property type="match status" value="1"/>
</dbReference>
<dbReference type="Proteomes" id="UP000663855">
    <property type="component" value="Unassembled WGS sequence"/>
</dbReference>
<evidence type="ECO:0000313" key="5">
    <source>
        <dbReference type="Proteomes" id="UP000663855"/>
    </source>
</evidence>
<dbReference type="Gene3D" id="3.40.50.10140">
    <property type="entry name" value="Toll/interleukin-1 receptor homology (TIR) domain"/>
    <property type="match status" value="1"/>
</dbReference>
<dbReference type="AlphaFoldDB" id="A0A814RRE6"/>
<dbReference type="InterPro" id="IPR000742">
    <property type="entry name" value="EGF"/>
</dbReference>